<dbReference type="NCBIfam" id="TIGR00095">
    <property type="entry name" value="16S rRNA (guanine(966)-N(2))-methyltransferase RsmD"/>
    <property type="match status" value="1"/>
</dbReference>
<dbReference type="GO" id="GO:0031167">
    <property type="term" value="P:rRNA methylation"/>
    <property type="evidence" value="ECO:0007669"/>
    <property type="project" value="InterPro"/>
</dbReference>
<sequence length="188" mass="20749">MRIISGEKKGIHLKAVPGMNTRPTTDKVKEAIFNMIGPYFDGGRGLDLFAGSGSLGLEAMSRGLEHVIFVDRDRQAIGTIKDNIERCGYSDYSEVFRNDAERALKAITKRGLEFTTIFLDPPYKKQKLIELIEKIDQDKLLAAGGVIMCEHSSDTRLPEKAGSFSCLKSEAYGGTLITIYTHAAAEEE</sequence>
<dbReference type="PANTHER" id="PTHR43542">
    <property type="entry name" value="METHYLTRANSFERASE"/>
    <property type="match status" value="1"/>
</dbReference>
<dbReference type="Gene3D" id="3.40.50.150">
    <property type="entry name" value="Vaccinia Virus protein VP39"/>
    <property type="match status" value="1"/>
</dbReference>
<dbReference type="RefSeq" id="WP_104056171.1">
    <property type="nucleotide sequence ID" value="NZ_PREZ01000001.1"/>
</dbReference>
<evidence type="ECO:0000256" key="1">
    <source>
        <dbReference type="ARBA" id="ARBA00022603"/>
    </source>
</evidence>
<reference evidence="3 4" key="1">
    <citation type="submission" date="2018-02" db="EMBL/GenBank/DDBJ databases">
        <title>Jeotgalibacillus proteolyticum sp. nov. a protease producing bacterium isolated from ocean sediments of Laizhou Bay.</title>
        <authorList>
            <person name="Li Y."/>
        </authorList>
    </citation>
    <scope>NUCLEOTIDE SEQUENCE [LARGE SCALE GENOMIC DNA]</scope>
    <source>
        <strain evidence="3 4">22-7</strain>
    </source>
</reference>
<gene>
    <name evidence="3" type="primary">rsmD</name>
    <name evidence="3" type="ORF">C4B60_01920</name>
</gene>
<dbReference type="Proteomes" id="UP000239047">
    <property type="component" value="Unassembled WGS sequence"/>
</dbReference>
<keyword evidence="1 3" id="KW-0489">Methyltransferase</keyword>
<comment type="caution">
    <text evidence="3">The sequence shown here is derived from an EMBL/GenBank/DDBJ whole genome shotgun (WGS) entry which is preliminary data.</text>
</comment>
<dbReference type="Pfam" id="PF03602">
    <property type="entry name" value="Cons_hypoth95"/>
    <property type="match status" value="1"/>
</dbReference>
<dbReference type="OrthoDB" id="9803017at2"/>
<dbReference type="AlphaFoldDB" id="A0A2S5GGP7"/>
<dbReference type="InterPro" id="IPR004398">
    <property type="entry name" value="RNA_MeTrfase_RsmD"/>
</dbReference>
<dbReference type="SUPFAM" id="SSF53335">
    <property type="entry name" value="S-adenosyl-L-methionine-dependent methyltransferases"/>
    <property type="match status" value="1"/>
</dbReference>
<evidence type="ECO:0000313" key="4">
    <source>
        <dbReference type="Proteomes" id="UP000239047"/>
    </source>
</evidence>
<accession>A0A2S5GGP7</accession>
<proteinExistence type="predicted"/>
<dbReference type="GO" id="GO:0008168">
    <property type="term" value="F:methyltransferase activity"/>
    <property type="evidence" value="ECO:0007669"/>
    <property type="project" value="UniProtKB-KW"/>
</dbReference>
<dbReference type="PIRSF" id="PIRSF004553">
    <property type="entry name" value="CHP00095"/>
    <property type="match status" value="1"/>
</dbReference>
<organism evidence="3 4">
    <name type="scientific">Jeotgalibacillus proteolyticus</name>
    <dbReference type="NCBI Taxonomy" id="2082395"/>
    <lineage>
        <taxon>Bacteria</taxon>
        <taxon>Bacillati</taxon>
        <taxon>Bacillota</taxon>
        <taxon>Bacilli</taxon>
        <taxon>Bacillales</taxon>
        <taxon>Caryophanaceae</taxon>
        <taxon>Jeotgalibacillus</taxon>
    </lineage>
</organism>
<dbReference type="InterPro" id="IPR029063">
    <property type="entry name" value="SAM-dependent_MTases_sf"/>
</dbReference>
<dbReference type="EMBL" id="PREZ01000001">
    <property type="protein sequence ID" value="PPA72159.1"/>
    <property type="molecule type" value="Genomic_DNA"/>
</dbReference>
<evidence type="ECO:0000313" key="3">
    <source>
        <dbReference type="EMBL" id="PPA72159.1"/>
    </source>
</evidence>
<name>A0A2S5GGP7_9BACL</name>
<dbReference type="CDD" id="cd02440">
    <property type="entry name" value="AdoMet_MTases"/>
    <property type="match status" value="1"/>
</dbReference>
<protein>
    <submittedName>
        <fullName evidence="3">16S rRNA (Guanine(966)-N(2))-methyltransferase RsmD</fullName>
    </submittedName>
</protein>
<keyword evidence="2 3" id="KW-0808">Transferase</keyword>
<dbReference type="PANTHER" id="PTHR43542:SF1">
    <property type="entry name" value="METHYLTRANSFERASE"/>
    <property type="match status" value="1"/>
</dbReference>
<keyword evidence="4" id="KW-1185">Reference proteome</keyword>
<evidence type="ECO:0000256" key="2">
    <source>
        <dbReference type="ARBA" id="ARBA00022679"/>
    </source>
</evidence>